<feature type="non-terminal residue" evidence="1">
    <location>
        <position position="159"/>
    </location>
</feature>
<reference evidence="1" key="1">
    <citation type="submission" date="2023-03" db="EMBL/GenBank/DDBJ databases">
        <title>Massive genome expansion in bonnet fungi (Mycena s.s.) driven by repeated elements and novel gene families across ecological guilds.</title>
        <authorList>
            <consortium name="Lawrence Berkeley National Laboratory"/>
            <person name="Harder C.B."/>
            <person name="Miyauchi S."/>
            <person name="Viragh M."/>
            <person name="Kuo A."/>
            <person name="Thoen E."/>
            <person name="Andreopoulos B."/>
            <person name="Lu D."/>
            <person name="Skrede I."/>
            <person name="Drula E."/>
            <person name="Henrissat B."/>
            <person name="Morin E."/>
            <person name="Kohler A."/>
            <person name="Barry K."/>
            <person name="LaButti K."/>
            <person name="Morin E."/>
            <person name="Salamov A."/>
            <person name="Lipzen A."/>
            <person name="Mereny Z."/>
            <person name="Hegedus B."/>
            <person name="Baldrian P."/>
            <person name="Stursova M."/>
            <person name="Weitz H."/>
            <person name="Taylor A."/>
            <person name="Grigoriev I.V."/>
            <person name="Nagy L.G."/>
            <person name="Martin F."/>
            <person name="Kauserud H."/>
        </authorList>
    </citation>
    <scope>NUCLEOTIDE SEQUENCE</scope>
    <source>
        <strain evidence="1">CBHHK188m</strain>
    </source>
</reference>
<name>A0AAD7HML7_9AGAR</name>
<sequence>ELDSAKTIADAISKEIWCLMNYRFIYKKCKKSSADASVCTYTYYCAQNEKEVQKPHLNDDPSKQRARLKMDRFPCGGSLQITIKDDDLSRPLRLKLAHHQPHIPYVDIAIPKPVKDLVQQFKRENATNKHSLTLFQIYTRVLQEFPATEVTQKQIYALW</sequence>
<keyword evidence="2" id="KW-1185">Reference proteome</keyword>
<feature type="non-terminal residue" evidence="1">
    <location>
        <position position="1"/>
    </location>
</feature>
<accession>A0AAD7HML7</accession>
<dbReference type="AlphaFoldDB" id="A0AAD7HML7"/>
<dbReference type="Proteomes" id="UP001215280">
    <property type="component" value="Unassembled WGS sequence"/>
</dbReference>
<evidence type="ECO:0000313" key="2">
    <source>
        <dbReference type="Proteomes" id="UP001215280"/>
    </source>
</evidence>
<evidence type="ECO:0000313" key="1">
    <source>
        <dbReference type="EMBL" id="KAJ7723742.1"/>
    </source>
</evidence>
<dbReference type="EMBL" id="JARJLG010000244">
    <property type="protein sequence ID" value="KAJ7723742.1"/>
    <property type="molecule type" value="Genomic_DNA"/>
</dbReference>
<protein>
    <submittedName>
        <fullName evidence="1">Uncharacterized protein</fullName>
    </submittedName>
</protein>
<comment type="caution">
    <text evidence="1">The sequence shown here is derived from an EMBL/GenBank/DDBJ whole genome shotgun (WGS) entry which is preliminary data.</text>
</comment>
<gene>
    <name evidence="1" type="ORF">DFH07DRAFT_698580</name>
</gene>
<organism evidence="1 2">
    <name type="scientific">Mycena maculata</name>
    <dbReference type="NCBI Taxonomy" id="230809"/>
    <lineage>
        <taxon>Eukaryota</taxon>
        <taxon>Fungi</taxon>
        <taxon>Dikarya</taxon>
        <taxon>Basidiomycota</taxon>
        <taxon>Agaricomycotina</taxon>
        <taxon>Agaricomycetes</taxon>
        <taxon>Agaricomycetidae</taxon>
        <taxon>Agaricales</taxon>
        <taxon>Marasmiineae</taxon>
        <taxon>Mycenaceae</taxon>
        <taxon>Mycena</taxon>
    </lineage>
</organism>
<proteinExistence type="predicted"/>